<protein>
    <recommendedName>
        <fullName evidence="4">Secreted protein</fullName>
    </recommendedName>
</protein>
<proteinExistence type="predicted"/>
<feature type="signal peptide" evidence="1">
    <location>
        <begin position="1"/>
        <end position="34"/>
    </location>
</feature>
<sequence>MHAPFHRHTATRAFAAAALVAGGLVAASAQPAAAASECSNVVAGSGKATPLRDAAGRTVATIWFHQRTSSPRGCYVLQAGLYRGTAHYMYLRICDSVTPLTGCTGWDAGNYKYFAGPINTDPICNSAVVKVHAPNGAVLFDRKISGLNDICN</sequence>
<evidence type="ECO:0008006" key="4">
    <source>
        <dbReference type="Google" id="ProtNLM"/>
    </source>
</evidence>
<dbReference type="EMBL" id="BAABIW010000018">
    <property type="protein sequence ID" value="GAA5031295.1"/>
    <property type="molecule type" value="Genomic_DNA"/>
</dbReference>
<evidence type="ECO:0000313" key="3">
    <source>
        <dbReference type="Proteomes" id="UP001500427"/>
    </source>
</evidence>
<dbReference type="Proteomes" id="UP001500427">
    <property type="component" value="Unassembled WGS sequence"/>
</dbReference>
<comment type="caution">
    <text evidence="2">The sequence shown here is derived from an EMBL/GenBank/DDBJ whole genome shotgun (WGS) entry which is preliminary data.</text>
</comment>
<reference evidence="3" key="1">
    <citation type="journal article" date="2019" name="Int. J. Syst. Evol. Microbiol.">
        <title>The Global Catalogue of Microorganisms (GCM) 10K type strain sequencing project: providing services to taxonomists for standard genome sequencing and annotation.</title>
        <authorList>
            <consortium name="The Broad Institute Genomics Platform"/>
            <consortium name="The Broad Institute Genome Sequencing Center for Infectious Disease"/>
            <person name="Wu L."/>
            <person name="Ma J."/>
        </authorList>
    </citation>
    <scope>NUCLEOTIDE SEQUENCE [LARGE SCALE GENOMIC DNA]</scope>
    <source>
        <strain evidence="3">JCM 17687</strain>
    </source>
</reference>
<keyword evidence="3" id="KW-1185">Reference proteome</keyword>
<feature type="chain" id="PRO_5047324890" description="Secreted protein" evidence="1">
    <location>
        <begin position="35"/>
        <end position="152"/>
    </location>
</feature>
<accession>A0ABP9JJS0</accession>
<evidence type="ECO:0000256" key="1">
    <source>
        <dbReference type="SAM" id="SignalP"/>
    </source>
</evidence>
<organism evidence="2 3">
    <name type="scientific">Terrabacter aeriphilus</name>
    <dbReference type="NCBI Taxonomy" id="515662"/>
    <lineage>
        <taxon>Bacteria</taxon>
        <taxon>Bacillati</taxon>
        <taxon>Actinomycetota</taxon>
        <taxon>Actinomycetes</taxon>
        <taxon>Micrococcales</taxon>
        <taxon>Intrasporangiaceae</taxon>
        <taxon>Terrabacter</taxon>
    </lineage>
</organism>
<evidence type="ECO:0000313" key="2">
    <source>
        <dbReference type="EMBL" id="GAA5031295.1"/>
    </source>
</evidence>
<dbReference type="RefSeq" id="WP_345508241.1">
    <property type="nucleotide sequence ID" value="NZ_BAABIW010000018.1"/>
</dbReference>
<gene>
    <name evidence="2" type="ORF">GCM10023258_29330</name>
</gene>
<name>A0ABP9JJS0_9MICO</name>
<keyword evidence="1" id="KW-0732">Signal</keyword>